<feature type="region of interest" description="Disordered" evidence="1">
    <location>
        <begin position="137"/>
        <end position="160"/>
    </location>
</feature>
<feature type="compositionally biased region" description="Low complexity" evidence="1">
    <location>
        <begin position="69"/>
        <end position="80"/>
    </location>
</feature>
<dbReference type="RefSeq" id="XP_021873000.1">
    <property type="nucleotide sequence ID" value="XM_022015056.1"/>
</dbReference>
<evidence type="ECO:0000313" key="3">
    <source>
        <dbReference type="Proteomes" id="UP000193218"/>
    </source>
</evidence>
<feature type="compositionally biased region" description="Polar residues" evidence="1">
    <location>
        <begin position="577"/>
        <end position="598"/>
    </location>
</feature>
<organism evidence="2 3">
    <name type="scientific">Kockovaella imperatae</name>
    <dbReference type="NCBI Taxonomy" id="4999"/>
    <lineage>
        <taxon>Eukaryota</taxon>
        <taxon>Fungi</taxon>
        <taxon>Dikarya</taxon>
        <taxon>Basidiomycota</taxon>
        <taxon>Agaricomycotina</taxon>
        <taxon>Tremellomycetes</taxon>
        <taxon>Tremellales</taxon>
        <taxon>Cuniculitremaceae</taxon>
        <taxon>Kockovaella</taxon>
    </lineage>
</organism>
<feature type="region of interest" description="Disordered" evidence="1">
    <location>
        <begin position="505"/>
        <end position="525"/>
    </location>
</feature>
<comment type="caution">
    <text evidence="2">The sequence shown here is derived from an EMBL/GenBank/DDBJ whole genome shotgun (WGS) entry which is preliminary data.</text>
</comment>
<dbReference type="Proteomes" id="UP000193218">
    <property type="component" value="Unassembled WGS sequence"/>
</dbReference>
<dbReference type="InParanoid" id="A0A1Y1UNM8"/>
<feature type="compositionally biased region" description="Polar residues" evidence="1">
    <location>
        <begin position="139"/>
        <end position="159"/>
    </location>
</feature>
<keyword evidence="3" id="KW-1185">Reference proteome</keyword>
<sequence length="868" mass="94050">MFPAHNIDYASNAFGTLSALSRPVTSLSKQYTPLSGSGSGGSGIGGGSSRTSGNRSTANLDRRPSTANGASIRSSGSSAKSIKSDKKSRFKFSTFWSNDSVASAVSLGLPNSPPNPSDLQGPTVAATRVVPSIPPVRSSIGSTTSVSLTHKSSQSSVSLATPVESLLRNESEDSFEAPERVYHENHAIDSTPRSNHAQPRGALFATDYRISASKNEQDKTRPSPHLEGDVVAEVKRPRTPKRDSRVVVDDSPTLPPLQMKSSRATHSASSSGEWSSSGKGSSSCGLQSIILDTPMNRSHESLVTPCRESVDDPFLELQARLTHGYVASDSATSSLRHKRTPSIITSSSWSSGKRSNNTPSIPSRVSSRRTGILPPPRNSSRVHLDRLTSPESSPLAFRQTSLPVSDLIDNRRASKPLERRTQSSDSRRAPSQPFVDDYPAQSVDCLLTTLQGGSSSRSRPRTRPKFVPLPRAPGTSLRRVRSSPELTRHIRSDDSMQIPFRFRTKRSRSVSRPADDGTSVHPLMGTMSSKAKIPEQTVLPESQSFGQKLHSRFGTHKRDKVSTRAIGEKSRPALSALPSNWFSHSTPTDTSAHQRSLSQGSARLDALYEQQSSFGPGQYNLTDARFVPTRRAPSVPTSPEVSFLPSMHSEDIVSPLPPRTLKFVANTRRPESVMSASQSIMDVPVEAQTDEWARSVLEELEEARAALREAETWLWPTPPLRTPVVPPLESSMSTSASASTLNGPTTPPCIGAEKLEKWTVETHSAEPEVILEAKSVQTALAPSALNQGQGLNHENIRRYVEAQRAKTVSDASAFKAETEPQPLTSAVNANKPKPKPKALKVTKPISARSTQHTYVDLYGSGQGYNFRF</sequence>
<feature type="region of interest" description="Disordered" evidence="1">
    <location>
        <begin position="576"/>
        <end position="598"/>
    </location>
</feature>
<feature type="region of interest" description="Disordered" evidence="1">
    <location>
        <begin position="29"/>
        <end position="80"/>
    </location>
</feature>
<feature type="compositionally biased region" description="Basic and acidic residues" evidence="1">
    <location>
        <begin position="215"/>
        <end position="248"/>
    </location>
</feature>
<evidence type="ECO:0000256" key="1">
    <source>
        <dbReference type="SAM" id="MobiDB-lite"/>
    </source>
</evidence>
<dbReference type="EMBL" id="NBSH01000003">
    <property type="protein sequence ID" value="ORX39137.1"/>
    <property type="molecule type" value="Genomic_DNA"/>
</dbReference>
<protein>
    <submittedName>
        <fullName evidence="2">Uncharacterized protein</fullName>
    </submittedName>
</protein>
<dbReference type="AlphaFoldDB" id="A0A1Y1UNM8"/>
<proteinExistence type="predicted"/>
<name>A0A1Y1UNM8_9TREE</name>
<feature type="region of interest" description="Disordered" evidence="1">
    <location>
        <begin position="329"/>
        <end position="486"/>
    </location>
</feature>
<accession>A0A1Y1UNM8</accession>
<feature type="compositionally biased region" description="Gly residues" evidence="1">
    <location>
        <begin position="37"/>
        <end position="48"/>
    </location>
</feature>
<reference evidence="2 3" key="1">
    <citation type="submission" date="2017-03" db="EMBL/GenBank/DDBJ databases">
        <title>Widespread Adenine N6-methylation of Active Genes in Fungi.</title>
        <authorList>
            <consortium name="DOE Joint Genome Institute"/>
            <person name="Mondo S.J."/>
            <person name="Dannebaum R.O."/>
            <person name="Kuo R.C."/>
            <person name="Louie K.B."/>
            <person name="Bewick A.J."/>
            <person name="Labutti K."/>
            <person name="Haridas S."/>
            <person name="Kuo A."/>
            <person name="Salamov A."/>
            <person name="Ahrendt S.R."/>
            <person name="Lau R."/>
            <person name="Bowen B.P."/>
            <person name="Lipzen A."/>
            <person name="Sullivan W."/>
            <person name="Andreopoulos W.B."/>
            <person name="Clum A."/>
            <person name="Lindquist E."/>
            <person name="Daum C."/>
            <person name="Northen T.R."/>
            <person name="Ramamoorthy G."/>
            <person name="Schmitz R.J."/>
            <person name="Gryganskyi A."/>
            <person name="Culley D."/>
            <person name="Magnuson J."/>
            <person name="James T.Y."/>
            <person name="O'Malley M.A."/>
            <person name="Stajich J.E."/>
            <person name="Spatafora J.W."/>
            <person name="Visel A."/>
            <person name="Grigoriev I.V."/>
        </authorList>
    </citation>
    <scope>NUCLEOTIDE SEQUENCE [LARGE SCALE GENOMIC DNA]</scope>
    <source>
        <strain evidence="2 3">NRRL Y-17943</strain>
    </source>
</reference>
<feature type="compositionally biased region" description="Low complexity" evidence="1">
    <location>
        <begin position="261"/>
        <end position="286"/>
    </location>
</feature>
<dbReference type="GeneID" id="33556864"/>
<evidence type="ECO:0000313" key="2">
    <source>
        <dbReference type="EMBL" id="ORX39137.1"/>
    </source>
</evidence>
<feature type="compositionally biased region" description="Low complexity" evidence="1">
    <location>
        <begin position="342"/>
        <end position="351"/>
    </location>
</feature>
<feature type="compositionally biased region" description="Basic and acidic residues" evidence="1">
    <location>
        <begin position="408"/>
        <end position="428"/>
    </location>
</feature>
<feature type="region of interest" description="Disordered" evidence="1">
    <location>
        <begin position="817"/>
        <end position="840"/>
    </location>
</feature>
<gene>
    <name evidence="2" type="ORF">BD324DRAFT_618620</name>
</gene>
<feature type="region of interest" description="Disordered" evidence="1">
    <location>
        <begin position="213"/>
        <end position="286"/>
    </location>
</feature>
<feature type="compositionally biased region" description="Polar residues" evidence="1">
    <location>
        <begin position="352"/>
        <end position="369"/>
    </location>
</feature>